<evidence type="ECO:0000256" key="5">
    <source>
        <dbReference type="ARBA" id="ARBA00047720"/>
    </source>
</evidence>
<dbReference type="GO" id="GO:0000034">
    <property type="term" value="F:adenine deaminase activity"/>
    <property type="evidence" value="ECO:0007669"/>
    <property type="project" value="UniProtKB-UniRule"/>
</dbReference>
<dbReference type="Gene3D" id="2.30.40.10">
    <property type="entry name" value="Urease, subunit C, domain 1"/>
    <property type="match status" value="1"/>
</dbReference>
<comment type="similarity">
    <text evidence="1 6">Belongs to the metallo-dependent hydrolases superfamily. Adenine deaminase family.</text>
</comment>
<proteinExistence type="inferred from homology"/>
<dbReference type="InterPro" id="IPR006679">
    <property type="entry name" value="Adenine_deam"/>
</dbReference>
<accession>A0A6N4TLG4</accession>
<evidence type="ECO:0000259" key="7">
    <source>
        <dbReference type="Pfam" id="PF01979"/>
    </source>
</evidence>
<dbReference type="HAMAP" id="MF_01518">
    <property type="entry name" value="Adenine_deamin"/>
    <property type="match status" value="1"/>
</dbReference>
<dbReference type="EMBL" id="AP019695">
    <property type="protein sequence ID" value="BBK22912.1"/>
    <property type="molecule type" value="Genomic_DNA"/>
</dbReference>
<keyword evidence="10" id="KW-1185">Reference proteome</keyword>
<dbReference type="Pfam" id="PF13382">
    <property type="entry name" value="Adenine_deam_C"/>
    <property type="match status" value="1"/>
</dbReference>
<name>A0A6N4TLG4_9FIRM</name>
<dbReference type="KEGG" id="aarg:Aargi30884_18150"/>
<feature type="domain" description="Adenine deaminase C-terminal" evidence="8">
    <location>
        <begin position="386"/>
        <end position="549"/>
    </location>
</feature>
<reference evidence="10" key="1">
    <citation type="submission" date="2019-05" db="EMBL/GenBank/DDBJ databases">
        <title>Complete genome sequencing of Absiella argi strain JCM 30884.</title>
        <authorList>
            <person name="Sakamoto M."/>
            <person name="Murakami T."/>
            <person name="Mori H."/>
        </authorList>
    </citation>
    <scope>NUCLEOTIDE SEQUENCE [LARGE SCALE GENOMIC DNA]</scope>
    <source>
        <strain evidence="10">JCM 30884</strain>
    </source>
</reference>
<dbReference type="InterPro" id="IPR011059">
    <property type="entry name" value="Metal-dep_hydrolase_composite"/>
</dbReference>
<dbReference type="InterPro" id="IPR032466">
    <property type="entry name" value="Metal_Hydrolase"/>
</dbReference>
<dbReference type="InterPro" id="IPR026912">
    <property type="entry name" value="Adenine_deam_C"/>
</dbReference>
<organism evidence="9 10">
    <name type="scientific">Amedibacterium intestinale</name>
    <dbReference type="NCBI Taxonomy" id="2583452"/>
    <lineage>
        <taxon>Bacteria</taxon>
        <taxon>Bacillati</taxon>
        <taxon>Bacillota</taxon>
        <taxon>Erysipelotrichia</taxon>
        <taxon>Erysipelotrichales</taxon>
        <taxon>Erysipelotrichaceae</taxon>
        <taxon>Amedibacterium</taxon>
    </lineage>
</organism>
<dbReference type="SUPFAM" id="SSF51556">
    <property type="entry name" value="Metallo-dependent hydrolases"/>
    <property type="match status" value="1"/>
</dbReference>
<protein>
    <recommendedName>
        <fullName evidence="2 6">Adenine deaminase</fullName>
        <shortName evidence="6">Adenase</shortName>
        <shortName evidence="6">Adenine aminase</shortName>
        <ecNumber evidence="2 6">3.5.4.2</ecNumber>
    </recommendedName>
</protein>
<dbReference type="EC" id="3.5.4.2" evidence="2 6"/>
<keyword evidence="4 6" id="KW-0464">Manganese</keyword>
<dbReference type="SUPFAM" id="SSF51338">
    <property type="entry name" value="Composite domain of metallo-dependent hydrolases"/>
    <property type="match status" value="1"/>
</dbReference>
<comment type="cofactor">
    <cofactor evidence="6">
        <name>Mn(2+)</name>
        <dbReference type="ChEBI" id="CHEBI:29035"/>
    </cofactor>
</comment>
<evidence type="ECO:0000256" key="3">
    <source>
        <dbReference type="ARBA" id="ARBA00022801"/>
    </source>
</evidence>
<evidence type="ECO:0000313" key="9">
    <source>
        <dbReference type="EMBL" id="BBK22912.1"/>
    </source>
</evidence>
<dbReference type="InterPro" id="IPR006680">
    <property type="entry name" value="Amidohydro-rel"/>
</dbReference>
<dbReference type="Pfam" id="PF01979">
    <property type="entry name" value="Amidohydro_1"/>
    <property type="match status" value="1"/>
</dbReference>
<dbReference type="Gene3D" id="3.20.20.140">
    <property type="entry name" value="Metal-dependent hydrolases"/>
    <property type="match status" value="1"/>
</dbReference>
<evidence type="ECO:0000256" key="1">
    <source>
        <dbReference type="ARBA" id="ARBA00006773"/>
    </source>
</evidence>
<evidence type="ECO:0000313" key="10">
    <source>
        <dbReference type="Proteomes" id="UP000464754"/>
    </source>
</evidence>
<dbReference type="AlphaFoldDB" id="A0A6N4TLG4"/>
<dbReference type="GO" id="GO:0006146">
    <property type="term" value="P:adenine catabolic process"/>
    <property type="evidence" value="ECO:0007669"/>
    <property type="project" value="InterPro"/>
</dbReference>
<evidence type="ECO:0000256" key="6">
    <source>
        <dbReference type="HAMAP-Rule" id="MF_01518"/>
    </source>
</evidence>
<dbReference type="Proteomes" id="UP000464754">
    <property type="component" value="Chromosome"/>
</dbReference>
<feature type="domain" description="Amidohydrolase-related" evidence="7">
    <location>
        <begin position="53"/>
        <end position="336"/>
    </location>
</feature>
<dbReference type="PANTHER" id="PTHR11113">
    <property type="entry name" value="N-ACETYLGLUCOSAMINE-6-PHOSPHATE DEACETYLASE"/>
    <property type="match status" value="1"/>
</dbReference>
<evidence type="ECO:0000256" key="2">
    <source>
        <dbReference type="ARBA" id="ARBA00012782"/>
    </source>
</evidence>
<dbReference type="PANTHER" id="PTHR11113:SF2">
    <property type="entry name" value="ADENINE DEAMINASE"/>
    <property type="match status" value="1"/>
</dbReference>
<gene>
    <name evidence="6 9" type="primary">ade</name>
    <name evidence="9" type="ORF">Aargi30884_18150</name>
</gene>
<evidence type="ECO:0000256" key="4">
    <source>
        <dbReference type="ARBA" id="ARBA00023211"/>
    </source>
</evidence>
<sequence>MNYDMIIQNCKVYNSFTKSFEYTDVAVKNGIFTHIEKNIMLDNTYVVDGKGKYMIPGLVDIHMHIESSMSIPSRFSDAVLAHGTTSVVADPHEIANVFGREGILSFLSQDTLLDIFYGIPSSVPSTNSNLETTGGAIGIEEVKELLMNNKIVCLGEVMNFYDVCYEPESLSAKIIGICKKLRPILPLEGHCPKIKGRELSNFISKGISADHTHQTKESVIEKITNGMFLEIQGKSMTQEVLETLIEHDFYEYFCFVTDDVMADHLRYGHLNTLVQKAIEMGMKPEMAIYCATFTPARRMHLEDRGTIAPGRIADFIMLDDIYKFHITDVYKNGKKVIKTKKETKKQFPEHFYQSIQCREAEKKDFKINLKGTSALCNIMEIEPHSTFTKHIQKWLPVTNGFLDLENYALLTVYERYGKNGNISHGIVGNTIKKKGAIATSWAHDHHNVMVLGNDVDDMVLAQKEIIKMQGGYVVVKEHKIIASAALEVGGIVSERTIEEIGEDIDNVRKAMQDLGYVHDNEIMSFSTLSLLVSPQLKISDKGMIDTTKQKIIKMVEEIR</sequence>
<evidence type="ECO:0000259" key="8">
    <source>
        <dbReference type="Pfam" id="PF13382"/>
    </source>
</evidence>
<keyword evidence="3 6" id="KW-0378">Hydrolase</keyword>
<comment type="catalytic activity">
    <reaction evidence="5 6">
        <text>adenine + H2O + H(+) = hypoxanthine + NH4(+)</text>
        <dbReference type="Rhea" id="RHEA:23688"/>
        <dbReference type="ChEBI" id="CHEBI:15377"/>
        <dbReference type="ChEBI" id="CHEBI:15378"/>
        <dbReference type="ChEBI" id="CHEBI:16708"/>
        <dbReference type="ChEBI" id="CHEBI:17368"/>
        <dbReference type="ChEBI" id="CHEBI:28938"/>
        <dbReference type="EC" id="3.5.4.2"/>
    </reaction>
</comment>
<dbReference type="RefSeq" id="WP_118277397.1">
    <property type="nucleotide sequence ID" value="NZ_AP019695.1"/>
</dbReference>